<geneLocation type="mitochondrion" evidence="1"/>
<dbReference type="AlphaFoldDB" id="A0A101M2X3"/>
<organism evidence="1">
    <name type="scientific">Picea glauca</name>
    <name type="common">White spruce</name>
    <name type="synonym">Pinus glauca</name>
    <dbReference type="NCBI Taxonomy" id="3330"/>
    <lineage>
        <taxon>Eukaryota</taxon>
        <taxon>Viridiplantae</taxon>
        <taxon>Streptophyta</taxon>
        <taxon>Embryophyta</taxon>
        <taxon>Tracheophyta</taxon>
        <taxon>Spermatophyta</taxon>
        <taxon>Pinopsida</taxon>
        <taxon>Pinidae</taxon>
        <taxon>Conifers I</taxon>
        <taxon>Pinales</taxon>
        <taxon>Pinaceae</taxon>
        <taxon>Picea</taxon>
    </lineage>
</organism>
<protein>
    <submittedName>
        <fullName evidence="1">Uncharacterized protein</fullName>
    </submittedName>
</protein>
<sequence length="77" mass="9303">MLKKHLFEYIYIFIRQFSLKRALLSLWSSCFTPFEIAVQEESQREMSKPVLLLLKVIARKEINVFRCLILFPKLKIR</sequence>
<accession>A0A101M2X3</accession>
<reference evidence="1" key="1">
    <citation type="journal article" date="2015" name="Genome Biol. Evol.">
        <title>Organellar Genomes of White Spruce (Picea glauca): Assembly and Annotation.</title>
        <authorList>
            <person name="Jackman S.D."/>
            <person name="Warren R.L."/>
            <person name="Gibb E.A."/>
            <person name="Vandervalk B.P."/>
            <person name="Mohamadi H."/>
            <person name="Chu J."/>
            <person name="Raymond A."/>
            <person name="Pleasance S."/>
            <person name="Coope R."/>
            <person name="Wildung M.R."/>
            <person name="Ritland C.E."/>
            <person name="Bousquet J."/>
            <person name="Jones S.J."/>
            <person name="Bohlmann J."/>
            <person name="Birol I."/>
        </authorList>
    </citation>
    <scope>NUCLEOTIDE SEQUENCE [LARGE SCALE GENOMIC DNA]</scope>
    <source>
        <tissue evidence="1">Flushing bud</tissue>
    </source>
</reference>
<name>A0A101M2X3_PICGL</name>
<gene>
    <name evidence="1" type="ORF">ABT39_MTgene3207</name>
</gene>
<proteinExistence type="predicted"/>
<dbReference type="EMBL" id="LKAM01000002">
    <property type="protein sequence ID" value="KUM49979.1"/>
    <property type="molecule type" value="Genomic_DNA"/>
</dbReference>
<evidence type="ECO:0000313" key="1">
    <source>
        <dbReference type="EMBL" id="KUM49979.1"/>
    </source>
</evidence>
<keyword evidence="1" id="KW-0496">Mitochondrion</keyword>
<comment type="caution">
    <text evidence="1">The sequence shown here is derived from an EMBL/GenBank/DDBJ whole genome shotgun (WGS) entry which is preliminary data.</text>
</comment>